<feature type="compositionally biased region" description="Basic and acidic residues" evidence="4">
    <location>
        <begin position="1182"/>
        <end position="1199"/>
    </location>
</feature>
<feature type="domain" description="Nucleoporin Nup159/Nup146 N-terminal" evidence="5">
    <location>
        <begin position="118"/>
        <end position="476"/>
    </location>
</feature>
<evidence type="ECO:0000256" key="4">
    <source>
        <dbReference type="SAM" id="MobiDB-lite"/>
    </source>
</evidence>
<feature type="compositionally biased region" description="Polar residues" evidence="4">
    <location>
        <begin position="785"/>
        <end position="800"/>
    </location>
</feature>
<reference evidence="6" key="1">
    <citation type="submission" date="2020-04" db="EMBL/GenBank/DDBJ databases">
        <title>Draft genome resource of the tomato pathogen Pseudocercospora fuligena.</title>
        <authorList>
            <person name="Zaccaron A."/>
        </authorList>
    </citation>
    <scope>NUCLEOTIDE SEQUENCE</scope>
    <source>
        <strain evidence="6">PF001</strain>
    </source>
</reference>
<dbReference type="InterPro" id="IPR015943">
    <property type="entry name" value="WD40/YVTN_repeat-like_dom_sf"/>
</dbReference>
<feature type="compositionally biased region" description="Low complexity" evidence="4">
    <location>
        <begin position="563"/>
        <end position="579"/>
    </location>
</feature>
<evidence type="ECO:0000256" key="3">
    <source>
        <dbReference type="ARBA" id="ARBA00023242"/>
    </source>
</evidence>
<proteinExistence type="predicted"/>
<keyword evidence="2" id="KW-0813">Transport</keyword>
<feature type="compositionally biased region" description="Basic and acidic residues" evidence="4">
    <location>
        <begin position="858"/>
        <end position="871"/>
    </location>
</feature>
<dbReference type="Pfam" id="PF16755">
    <property type="entry name" value="Beta-prop_NUP159_NUP214"/>
    <property type="match status" value="1"/>
</dbReference>
<feature type="region of interest" description="Disordered" evidence="4">
    <location>
        <begin position="637"/>
        <end position="1205"/>
    </location>
</feature>
<feature type="compositionally biased region" description="Polar residues" evidence="4">
    <location>
        <begin position="1001"/>
        <end position="1011"/>
    </location>
</feature>
<keyword evidence="3" id="KW-0539">Nucleus</keyword>
<feature type="compositionally biased region" description="Basic and acidic residues" evidence="4">
    <location>
        <begin position="964"/>
        <end position="974"/>
    </location>
</feature>
<evidence type="ECO:0000256" key="1">
    <source>
        <dbReference type="ARBA" id="ARBA00004123"/>
    </source>
</evidence>
<dbReference type="OrthoDB" id="248320at2759"/>
<dbReference type="InterPro" id="IPR039462">
    <property type="entry name" value="Nup159/Nup146_N"/>
</dbReference>
<evidence type="ECO:0000313" key="7">
    <source>
        <dbReference type="Proteomes" id="UP000660729"/>
    </source>
</evidence>
<feature type="compositionally biased region" description="Basic and acidic residues" evidence="4">
    <location>
        <begin position="928"/>
        <end position="937"/>
    </location>
</feature>
<accession>A0A8H6RVE0</accession>
<feature type="region of interest" description="Disordered" evidence="4">
    <location>
        <begin position="533"/>
        <end position="611"/>
    </location>
</feature>
<protein>
    <recommendedName>
        <fullName evidence="5">Nucleoporin Nup159/Nup146 N-terminal domain-containing protein</fullName>
    </recommendedName>
</protein>
<dbReference type="Gene3D" id="2.130.10.10">
    <property type="entry name" value="YVTN repeat-like/Quinoprotein amine dehydrogenase"/>
    <property type="match status" value="1"/>
</dbReference>
<evidence type="ECO:0000256" key="2">
    <source>
        <dbReference type="ARBA" id="ARBA00022448"/>
    </source>
</evidence>
<name>A0A8H6RVE0_9PEZI</name>
<comment type="caution">
    <text evidence="6">The sequence shown here is derived from an EMBL/GenBank/DDBJ whole genome shotgun (WGS) entry which is preliminary data.</text>
</comment>
<feature type="compositionally biased region" description="Polar residues" evidence="4">
    <location>
        <begin position="1105"/>
        <end position="1116"/>
    </location>
</feature>
<dbReference type="Proteomes" id="UP000660729">
    <property type="component" value="Unassembled WGS sequence"/>
</dbReference>
<gene>
    <name evidence="6" type="ORF">HII31_00478</name>
</gene>
<sequence length="1591" mass="168717">MNFGDSGSNARAGGVLPQIETNDIALADISLQKGGNPVKLTGPWETQPPVHASLLSIASAKGILAVAGPSSLVIANTELLRRQAIPKRLEKGEERLIRENGVPVEGKAYAVREDEPFPIPVKAHLIIDTPRLSHVAFSADESCLVIVSEQGGGLAVYDTNALVNGNKEPAFSIGTNGVSVRHLLPNPNPDEATAHLFAIVLTNGQLLLADLKARNLRKGQSSEAFHDNVFSACWSKMGKQIIAGKGDGSCAQIDPQGVQKDSIPVAPQLAEMKQADYQEALNMPVSTIHWLETHKFLIIYSPVYGQQDPDAIPPMNDSVYFLAERQKGQPFNFHKFEEDPCPPFGLERLPANHFLSRLTEWEPNVADMMIVSSTASLDVGVLGAGQFVDAGDDAGSGKNWKKADPYAGIMIKDDVRRAALPTSYVQDGADTSSIGTAIDYGTKILASRPIPTESDTIENSPYPVPCFCLVNTDGLLYMWWIIYPDSIRQNKAHPRIVHKSGPFTTYNDLATKYNRPLDDNAQEIAPEIVEPASGELGSQKPSAPTQIPQPTFGQGLSGPRPATPTTSVSQSSVGTSQTPAKPLFGGASALGGNKSSPWGASSATPGTSAFGKPAFGQTSAVGGSGFAQAAQKGGTGFGQVGGLGQNNKSPWATGGQSSTPSPFGAAAKPNPFANAGQASASPFAGAGQNKASPFAGAGQSPTSPFASAGKTAPSPFRSAGQSSSSPFGSGGQSSQSPFASAGQTLGGKSAFGGSSFGKPSLSNETSTGSTATLGSTGTFGAAPTSGGSSFNSKPALSKESTMGDANGPQSSGGLPSLSQGFKLGSTFKGDGTAHDDLPKPKNPGGDWFGSLGNTLGNDENKKPEIKQEPGTEKQPSLKDFPPVFPEQSSSGILGQSKGLASMPLPSGLFGKKEETKAPSDAPLPPDPKTFDYKKKQAEMPSIFGEPKSDAPKASADAPLPPDPSKFDYKKKLAEMEAPPTAAKPNPFAQQKDIPIAGSPPQDITHSQTFSPAASEAGPPEESGSEEWDDEDEGEDAEGEEDDEDDEEDEEEEEEEEGDEEDDEDVDESDEEEVPYEPQNAAALEAFLKRTSPADPKSPEARKPTTKSTTPKAQSYTPAGFPKGPVLAPSGQRKTEQSPRSPSPQRQPAQQRTVTSPFPKSAPKGEMTFPPQIKTTSVPPAKPVEREKTPAAPPKPREPTAGELADEQDARVKAFLAQPIEPKKDLPPFHAHQDYTGAVETQGIGGQIEKVFRDVNSMIDVVGLNARSLSIFVAGHERLRKPGQRSREDLEDSNAWTLAEIAELGRVMDQIGKQLEAGKLENVRSTLELLIKEQSEAIKLKARTTEMRKQILSHTDPSRRAEHDAAPLDAETAVQQSELRRKLRDVYQLLSDVEQKMSLLRADLASASTKAATNGKPVPTMESVERTILKMTAMVEKTSGDVDLLESQIRRLPNGPASLRNGGLGEDYEDALVGSLVSSKLLTDSPSRKRTPQKYPRMAADGSALGMSGMFGSRFQTPPSASVRASPGMRSSALVLRKSTGSLNGSVRKKTMADVTDEEVEAYYARIARRRDVLGALRRGVEKAGPREVRVE</sequence>
<feature type="compositionally biased region" description="Polar residues" evidence="4">
    <location>
        <begin position="593"/>
        <end position="607"/>
    </location>
</feature>
<feature type="compositionally biased region" description="Polar residues" evidence="4">
    <location>
        <begin position="539"/>
        <end position="554"/>
    </location>
</feature>
<dbReference type="GO" id="GO:0005634">
    <property type="term" value="C:nucleus"/>
    <property type="evidence" value="ECO:0007669"/>
    <property type="project" value="UniProtKB-SubCell"/>
</dbReference>
<organism evidence="6 7">
    <name type="scientific">Pseudocercospora fuligena</name>
    <dbReference type="NCBI Taxonomy" id="685502"/>
    <lineage>
        <taxon>Eukaryota</taxon>
        <taxon>Fungi</taxon>
        <taxon>Dikarya</taxon>
        <taxon>Ascomycota</taxon>
        <taxon>Pezizomycotina</taxon>
        <taxon>Dothideomycetes</taxon>
        <taxon>Dothideomycetidae</taxon>
        <taxon>Mycosphaerellales</taxon>
        <taxon>Mycosphaerellaceae</taxon>
        <taxon>Pseudocercospora</taxon>
    </lineage>
</organism>
<dbReference type="SUPFAM" id="SSF117289">
    <property type="entry name" value="Nucleoporin domain"/>
    <property type="match status" value="1"/>
</dbReference>
<feature type="compositionally biased region" description="Low complexity" evidence="4">
    <location>
        <begin position="807"/>
        <end position="820"/>
    </location>
</feature>
<feature type="compositionally biased region" description="Acidic residues" evidence="4">
    <location>
        <begin position="1022"/>
        <end position="1074"/>
    </location>
</feature>
<evidence type="ECO:0000259" key="5">
    <source>
        <dbReference type="Pfam" id="PF16755"/>
    </source>
</evidence>
<feature type="compositionally biased region" description="Low complexity" evidence="4">
    <location>
        <begin position="1137"/>
        <end position="1151"/>
    </location>
</feature>
<evidence type="ECO:0000313" key="6">
    <source>
        <dbReference type="EMBL" id="KAF7198122.1"/>
    </source>
</evidence>
<keyword evidence="7" id="KW-1185">Reference proteome</keyword>
<feature type="compositionally biased region" description="Low complexity" evidence="4">
    <location>
        <begin position="713"/>
        <end position="782"/>
    </location>
</feature>
<feature type="compositionally biased region" description="Polar residues" evidence="4">
    <location>
        <begin position="646"/>
        <end position="661"/>
    </location>
</feature>
<dbReference type="EMBL" id="JABCIY010000003">
    <property type="protein sequence ID" value="KAF7198122.1"/>
    <property type="molecule type" value="Genomic_DNA"/>
</dbReference>
<comment type="subcellular location">
    <subcellularLocation>
        <location evidence="1">Nucleus</location>
    </subcellularLocation>
</comment>